<keyword evidence="2" id="KW-1185">Reference proteome</keyword>
<dbReference type="InterPro" id="IPR008792">
    <property type="entry name" value="PQQD"/>
</dbReference>
<protein>
    <submittedName>
        <fullName evidence="1">PqqD family protein</fullName>
    </submittedName>
</protein>
<dbReference type="Gene3D" id="1.10.10.1150">
    <property type="entry name" value="Coenzyme PQQ synthesis protein D (PqqD)"/>
    <property type="match status" value="1"/>
</dbReference>
<dbReference type="RefSeq" id="WP_147849943.1">
    <property type="nucleotide sequence ID" value="NZ_VDUZ01000034.1"/>
</dbReference>
<comment type="caution">
    <text evidence="1">The sequence shown here is derived from an EMBL/GenBank/DDBJ whole genome shotgun (WGS) entry which is preliminary data.</text>
</comment>
<reference evidence="1 2" key="1">
    <citation type="submission" date="2019-06" db="EMBL/GenBank/DDBJ databases">
        <title>New taxonomy in bacterial strain CC-CFT640, isolated from vineyard.</title>
        <authorList>
            <person name="Lin S.-Y."/>
            <person name="Tsai C.-F."/>
            <person name="Young C.-C."/>
        </authorList>
    </citation>
    <scope>NUCLEOTIDE SEQUENCE [LARGE SCALE GENOMIC DNA]</scope>
    <source>
        <strain evidence="1 2">CC-CFT640</strain>
    </source>
</reference>
<accession>A0A5C8PEU8</accession>
<dbReference type="Pfam" id="PF05402">
    <property type="entry name" value="PqqD"/>
    <property type="match status" value="1"/>
</dbReference>
<dbReference type="EMBL" id="VDUZ01000034">
    <property type="protein sequence ID" value="TXL72321.1"/>
    <property type="molecule type" value="Genomic_DNA"/>
</dbReference>
<dbReference type="Proteomes" id="UP000321638">
    <property type="component" value="Unassembled WGS sequence"/>
</dbReference>
<name>A0A5C8PEU8_9HYPH</name>
<sequence length="98" mass="10670">MPHAVADKTRMNRLRRRPDIAITALDGGTFLIDGRTQAIFHLDALGGGVWTALAEPATRDELAAVLAEAFPDTPRDTIAHDLDALLAELDARDLLERV</sequence>
<gene>
    <name evidence="1" type="ORF">FHP25_26185</name>
</gene>
<dbReference type="OrthoDB" id="5771032at2"/>
<organism evidence="1 2">
    <name type="scientific">Vineibacter terrae</name>
    <dbReference type="NCBI Taxonomy" id="2586908"/>
    <lineage>
        <taxon>Bacteria</taxon>
        <taxon>Pseudomonadati</taxon>
        <taxon>Pseudomonadota</taxon>
        <taxon>Alphaproteobacteria</taxon>
        <taxon>Hyphomicrobiales</taxon>
        <taxon>Vineibacter</taxon>
    </lineage>
</organism>
<dbReference type="InterPro" id="IPR041881">
    <property type="entry name" value="PqqD_sf"/>
</dbReference>
<evidence type="ECO:0000313" key="2">
    <source>
        <dbReference type="Proteomes" id="UP000321638"/>
    </source>
</evidence>
<evidence type="ECO:0000313" key="1">
    <source>
        <dbReference type="EMBL" id="TXL72321.1"/>
    </source>
</evidence>
<dbReference type="AlphaFoldDB" id="A0A5C8PEU8"/>
<proteinExistence type="predicted"/>